<dbReference type="GO" id="GO:0008234">
    <property type="term" value="F:cysteine-type peptidase activity"/>
    <property type="evidence" value="ECO:0007669"/>
    <property type="project" value="InterPro"/>
</dbReference>
<keyword evidence="3" id="KW-0378">Hydrolase</keyword>
<protein>
    <recommendedName>
        <fullName evidence="5">Ubiquitin-like protease family profile domain-containing protein</fullName>
    </recommendedName>
</protein>
<evidence type="ECO:0000256" key="3">
    <source>
        <dbReference type="ARBA" id="ARBA00022801"/>
    </source>
</evidence>
<evidence type="ECO:0000256" key="2">
    <source>
        <dbReference type="ARBA" id="ARBA00022670"/>
    </source>
</evidence>
<feature type="compositionally biased region" description="Polar residues" evidence="4">
    <location>
        <begin position="192"/>
        <end position="217"/>
    </location>
</feature>
<comment type="similarity">
    <text evidence="1">Belongs to the peptidase C48 family.</text>
</comment>
<dbReference type="InterPro" id="IPR003653">
    <property type="entry name" value="Peptidase_C48_C"/>
</dbReference>
<proteinExistence type="inferred from homology"/>
<reference evidence="6 7" key="1">
    <citation type="journal article" date="2018" name="PLoS Genet.">
        <title>Population sequencing reveals clonal diversity and ancestral inbreeding in the grapevine cultivar Chardonnay.</title>
        <authorList>
            <person name="Roach M.J."/>
            <person name="Johnson D.L."/>
            <person name="Bohlmann J."/>
            <person name="van Vuuren H.J."/>
            <person name="Jones S.J."/>
            <person name="Pretorius I.S."/>
            <person name="Schmidt S.A."/>
            <person name="Borneman A.R."/>
        </authorList>
    </citation>
    <scope>NUCLEOTIDE SEQUENCE [LARGE SCALE GENOMIC DNA]</scope>
    <source>
        <strain evidence="7">cv. Chardonnay</strain>
        <tissue evidence="6">Leaf</tissue>
    </source>
</reference>
<evidence type="ECO:0000256" key="4">
    <source>
        <dbReference type="SAM" id="MobiDB-lite"/>
    </source>
</evidence>
<feature type="region of interest" description="Disordered" evidence="4">
    <location>
        <begin position="139"/>
        <end position="159"/>
    </location>
</feature>
<feature type="region of interest" description="Disordered" evidence="4">
    <location>
        <begin position="1"/>
        <end position="28"/>
    </location>
</feature>
<feature type="region of interest" description="Disordered" evidence="4">
    <location>
        <begin position="191"/>
        <end position="223"/>
    </location>
</feature>
<evidence type="ECO:0000313" key="7">
    <source>
        <dbReference type="Proteomes" id="UP000288805"/>
    </source>
</evidence>
<dbReference type="InterPro" id="IPR038765">
    <property type="entry name" value="Papain-like_cys_pep_sf"/>
</dbReference>
<organism evidence="6 7">
    <name type="scientific">Vitis vinifera</name>
    <name type="common">Grape</name>
    <dbReference type="NCBI Taxonomy" id="29760"/>
    <lineage>
        <taxon>Eukaryota</taxon>
        <taxon>Viridiplantae</taxon>
        <taxon>Streptophyta</taxon>
        <taxon>Embryophyta</taxon>
        <taxon>Tracheophyta</taxon>
        <taxon>Spermatophyta</taxon>
        <taxon>Magnoliopsida</taxon>
        <taxon>eudicotyledons</taxon>
        <taxon>Gunneridae</taxon>
        <taxon>Pentapetalae</taxon>
        <taxon>rosids</taxon>
        <taxon>Vitales</taxon>
        <taxon>Vitaceae</taxon>
        <taxon>Viteae</taxon>
        <taxon>Vitis</taxon>
    </lineage>
</organism>
<sequence length="467" mass="53997">MHSRLPLPRPDFDRTSTGQGVRLDREEEATGRERRFLCLPRPDLDWTRETGRPVPQPVEPVGHSLDRMSLLALKTYPFLFLSFQYLGKLFYVNKFYIPTMLVPRTIPICAAWTDDLMKKRVHAELHDYGDFGLADVQEDEREENAHEDPGNPVNEVEEETTDEIIAEYNATERQIHQLLRTMRGAIGKLAKRQNTNKTPSSSHPSRSHNQPDINDSFPSPPHVEDEVQMNAIIPYETEHPPIRSYRLRRHATALQSPYVVQPSIKFSASSSVAKQVLAYALDDTRDESQILCSMHNFFLTRFDLKCLGPDKLVDNKVVTMHCRILNGMDKENRKHFLSPNFVSDVEKKRGSLSPKYICDNLWKYFKNTRLCTYEQVNVLSTVIGIQERRPSVDMTEFEFVVPEVVQQLNPTDCGIFVMNFMQLWSNHGISRAIANDKVIKYREKLLTQLIMSPENEVRENVYQAMDQ</sequence>
<name>A0A438FX80_VITVI</name>
<dbReference type="GO" id="GO:0006508">
    <property type="term" value="P:proteolysis"/>
    <property type="evidence" value="ECO:0007669"/>
    <property type="project" value="UniProtKB-KW"/>
</dbReference>
<feature type="domain" description="Ubiquitin-like protease family profile" evidence="5">
    <location>
        <begin position="388"/>
        <end position="445"/>
    </location>
</feature>
<gene>
    <name evidence="6" type="ORF">CK203_040356</name>
</gene>
<evidence type="ECO:0000256" key="1">
    <source>
        <dbReference type="ARBA" id="ARBA00005234"/>
    </source>
</evidence>
<accession>A0A438FX80</accession>
<dbReference type="AlphaFoldDB" id="A0A438FX80"/>
<dbReference type="Proteomes" id="UP000288805">
    <property type="component" value="Unassembled WGS sequence"/>
</dbReference>
<dbReference type="EMBL" id="QGNW01000719">
    <property type="protein sequence ID" value="RVW64515.1"/>
    <property type="molecule type" value="Genomic_DNA"/>
</dbReference>
<evidence type="ECO:0000313" key="6">
    <source>
        <dbReference type="EMBL" id="RVW64515.1"/>
    </source>
</evidence>
<dbReference type="Pfam" id="PF02902">
    <property type="entry name" value="Peptidase_C48"/>
    <property type="match status" value="1"/>
</dbReference>
<dbReference type="SUPFAM" id="SSF54001">
    <property type="entry name" value="Cysteine proteinases"/>
    <property type="match status" value="1"/>
</dbReference>
<comment type="caution">
    <text evidence="6">The sequence shown here is derived from an EMBL/GenBank/DDBJ whole genome shotgun (WGS) entry which is preliminary data.</text>
</comment>
<evidence type="ECO:0000259" key="5">
    <source>
        <dbReference type="Pfam" id="PF02902"/>
    </source>
</evidence>
<dbReference type="Gene3D" id="3.40.395.10">
    <property type="entry name" value="Adenoviral Proteinase, Chain A"/>
    <property type="match status" value="2"/>
</dbReference>
<keyword evidence="2" id="KW-0645">Protease</keyword>